<dbReference type="GO" id="GO:0005741">
    <property type="term" value="C:mitochondrial outer membrane"/>
    <property type="evidence" value="ECO:0007669"/>
    <property type="project" value="UniProtKB-SubCell"/>
</dbReference>
<dbReference type="GO" id="GO:0000422">
    <property type="term" value="P:autophagy of mitochondrion"/>
    <property type="evidence" value="ECO:0007669"/>
    <property type="project" value="TreeGrafter"/>
</dbReference>
<dbReference type="EMBL" id="JAEFCI010010359">
    <property type="protein sequence ID" value="KAG5457258.1"/>
    <property type="molecule type" value="Genomic_DNA"/>
</dbReference>
<sequence length="338" mass="37428">LAGALGSSTCRKTHLRPLLPAGLFFTFLFRRIFDFFFFFFFFFFFIFFFFFFFFSSISVYFLRCGWHSLIFSHIPPLSPLSPPAPLGLGAFPLFAQESAGEPRAAKERNASTLRLVPQDPSFPTPSHRPFAVLASTMDNLPYAVDADTSLTPAELNVRARPNRAGRLCHPAREPKGAAQTQNPVRPVTTHSLSTTLRGGFGVGHQKEGSKASIQTKFNYAWGLVKSTVREEQEEGCLYYLALGNYKLGLFSEARRFNDRLVEVEPQNAQAQSLKALINERVAKGKTGSNYFASCSSVRPSSLEFFFSAFFVDGFIGMAIVGGAVAVGALVIGMMRSKK</sequence>
<dbReference type="SUPFAM" id="SSF48452">
    <property type="entry name" value="TPR-like"/>
    <property type="match status" value="1"/>
</dbReference>
<keyword evidence="6 9" id="KW-1133">Transmembrane helix</keyword>
<keyword evidence="11" id="KW-1185">Reference proteome</keyword>
<dbReference type="Pfam" id="PF14852">
    <property type="entry name" value="Fis1_TPR_N"/>
    <property type="match status" value="1"/>
</dbReference>
<keyword evidence="4 9" id="KW-0812">Transmembrane</keyword>
<feature type="non-terminal residue" evidence="10">
    <location>
        <position position="1"/>
    </location>
</feature>
<accession>A0A8H7ZPH3</accession>
<keyword evidence="7" id="KW-0496">Mitochondrion</keyword>
<protein>
    <recommendedName>
        <fullName evidence="3">Mitochondrial fission 1 protein</fullName>
    </recommendedName>
</protein>
<comment type="caution">
    <text evidence="10">The sequence shown here is derived from an EMBL/GenBank/DDBJ whole genome shotgun (WGS) entry which is preliminary data.</text>
</comment>
<dbReference type="GO" id="GO:0016559">
    <property type="term" value="P:peroxisome fission"/>
    <property type="evidence" value="ECO:0007669"/>
    <property type="project" value="TreeGrafter"/>
</dbReference>
<evidence type="ECO:0000256" key="3">
    <source>
        <dbReference type="ARBA" id="ARBA00014314"/>
    </source>
</evidence>
<dbReference type="Proteomes" id="UP000673691">
    <property type="component" value="Unassembled WGS sequence"/>
</dbReference>
<dbReference type="GO" id="GO:0000266">
    <property type="term" value="P:mitochondrial fission"/>
    <property type="evidence" value="ECO:0007669"/>
    <property type="project" value="InterPro"/>
</dbReference>
<dbReference type="Pfam" id="PF14853">
    <property type="entry name" value="Fis1_TPR_C"/>
    <property type="match status" value="1"/>
</dbReference>
<feature type="transmembrane region" description="Helical" evidence="9">
    <location>
        <begin position="304"/>
        <end position="331"/>
    </location>
</feature>
<organism evidence="10 11">
    <name type="scientific">Olpidium bornovanus</name>
    <dbReference type="NCBI Taxonomy" id="278681"/>
    <lineage>
        <taxon>Eukaryota</taxon>
        <taxon>Fungi</taxon>
        <taxon>Fungi incertae sedis</taxon>
        <taxon>Olpidiomycota</taxon>
        <taxon>Olpidiomycotina</taxon>
        <taxon>Olpidiomycetes</taxon>
        <taxon>Olpidiales</taxon>
        <taxon>Olpidiaceae</taxon>
        <taxon>Olpidium</taxon>
    </lineage>
</organism>
<proteinExistence type="inferred from homology"/>
<evidence type="ECO:0000256" key="1">
    <source>
        <dbReference type="ARBA" id="ARBA00004572"/>
    </source>
</evidence>
<comment type="similarity">
    <text evidence="2">Belongs to the FIS1 family.</text>
</comment>
<dbReference type="Gene3D" id="1.25.40.10">
    <property type="entry name" value="Tetratricopeptide repeat domain"/>
    <property type="match status" value="2"/>
</dbReference>
<feature type="transmembrane region" description="Helical" evidence="9">
    <location>
        <begin position="35"/>
        <end position="62"/>
    </location>
</feature>
<keyword evidence="5" id="KW-1000">Mitochondrion outer membrane</keyword>
<dbReference type="InterPro" id="IPR028061">
    <property type="entry name" value="Fis1_TPR_C"/>
</dbReference>
<keyword evidence="8 9" id="KW-0472">Membrane</keyword>
<evidence type="ECO:0000256" key="7">
    <source>
        <dbReference type="ARBA" id="ARBA00023128"/>
    </source>
</evidence>
<dbReference type="CDD" id="cd12212">
    <property type="entry name" value="Fis1"/>
    <property type="match status" value="1"/>
</dbReference>
<evidence type="ECO:0000256" key="4">
    <source>
        <dbReference type="ARBA" id="ARBA00022692"/>
    </source>
</evidence>
<evidence type="ECO:0000256" key="5">
    <source>
        <dbReference type="ARBA" id="ARBA00022787"/>
    </source>
</evidence>
<name>A0A8H7ZPH3_9FUNG</name>
<dbReference type="PANTHER" id="PTHR13247:SF0">
    <property type="entry name" value="MITOCHONDRIAL FISSION 1 PROTEIN"/>
    <property type="match status" value="1"/>
</dbReference>
<evidence type="ECO:0000256" key="6">
    <source>
        <dbReference type="ARBA" id="ARBA00022989"/>
    </source>
</evidence>
<dbReference type="InterPro" id="IPR028058">
    <property type="entry name" value="Fis1_TPR_N"/>
</dbReference>
<dbReference type="InterPro" id="IPR011990">
    <property type="entry name" value="TPR-like_helical_dom_sf"/>
</dbReference>
<comment type="subcellular location">
    <subcellularLocation>
        <location evidence="1">Mitochondrion outer membrane</location>
        <topology evidence="1">Single-pass membrane protein</topology>
    </subcellularLocation>
</comment>
<evidence type="ECO:0000256" key="2">
    <source>
        <dbReference type="ARBA" id="ARBA00008937"/>
    </source>
</evidence>
<dbReference type="InterPro" id="IPR033745">
    <property type="entry name" value="Fis1_cytosol"/>
</dbReference>
<evidence type="ECO:0000256" key="8">
    <source>
        <dbReference type="ARBA" id="ARBA00023136"/>
    </source>
</evidence>
<dbReference type="GO" id="GO:0005778">
    <property type="term" value="C:peroxisomal membrane"/>
    <property type="evidence" value="ECO:0007669"/>
    <property type="project" value="TreeGrafter"/>
</dbReference>
<evidence type="ECO:0000256" key="9">
    <source>
        <dbReference type="SAM" id="Phobius"/>
    </source>
</evidence>
<dbReference type="AlphaFoldDB" id="A0A8H7ZPH3"/>
<dbReference type="PANTHER" id="PTHR13247">
    <property type="entry name" value="TETRATRICOPEPTIDE REPEAT PROTEIN 11 TPR REPEAT PROTEIN 11"/>
    <property type="match status" value="1"/>
</dbReference>
<dbReference type="InterPro" id="IPR016543">
    <property type="entry name" value="Fis1"/>
</dbReference>
<dbReference type="OrthoDB" id="421154at2759"/>
<gene>
    <name evidence="10" type="ORF">BJ554DRAFT_2777</name>
</gene>
<evidence type="ECO:0000313" key="10">
    <source>
        <dbReference type="EMBL" id="KAG5457258.1"/>
    </source>
</evidence>
<reference evidence="10 11" key="1">
    <citation type="journal article" name="Sci. Rep.">
        <title>Genome-scale phylogenetic analyses confirm Olpidium as the closest living zoosporic fungus to the non-flagellated, terrestrial fungi.</title>
        <authorList>
            <person name="Chang Y."/>
            <person name="Rochon D."/>
            <person name="Sekimoto S."/>
            <person name="Wang Y."/>
            <person name="Chovatia M."/>
            <person name="Sandor L."/>
            <person name="Salamov A."/>
            <person name="Grigoriev I.V."/>
            <person name="Stajich J.E."/>
            <person name="Spatafora J.W."/>
        </authorList>
    </citation>
    <scope>NUCLEOTIDE SEQUENCE [LARGE SCALE GENOMIC DNA]</scope>
    <source>
        <strain evidence="10">S191</strain>
    </source>
</reference>
<evidence type="ECO:0000313" key="11">
    <source>
        <dbReference type="Proteomes" id="UP000673691"/>
    </source>
</evidence>